<organism evidence="5 6">
    <name type="scientific">Rhodococcus chondri</name>
    <dbReference type="NCBI Taxonomy" id="3065941"/>
    <lineage>
        <taxon>Bacteria</taxon>
        <taxon>Bacillati</taxon>
        <taxon>Actinomycetota</taxon>
        <taxon>Actinomycetes</taxon>
        <taxon>Mycobacteriales</taxon>
        <taxon>Nocardiaceae</taxon>
        <taxon>Rhodococcus</taxon>
    </lineage>
</organism>
<dbReference type="Pfam" id="PF12833">
    <property type="entry name" value="HTH_18"/>
    <property type="match status" value="1"/>
</dbReference>
<keyword evidence="6" id="KW-1185">Reference proteome</keyword>
<keyword evidence="1" id="KW-0805">Transcription regulation</keyword>
<sequence length="290" mass="31530">MTLSSGATGISDGAQRRPAPLLQPYVRRYEGYRLTGFAPGEHLGLPSPDLTVVLSLGDPVDIARPATPDQSPGRFIAPAGGLTTSSVTIAHDGNQYGIQLALTPAGGRALFGMPTAALGPWVVELEDLFGADYRELVGRVVDASTWPERFDILDRVLARRIASVDGGELDSQLARAWDMVVSGPHRTVREVADELGWSRRHLSARFAAEYGLGPKEAARIARFARSRMLLRRPGAGKIADVAVRCGYYDQAHLAREWRDIAGVPPSRWLEDEVFPFVQDVEVPTGEHSKP</sequence>
<dbReference type="PANTHER" id="PTHR46796">
    <property type="entry name" value="HTH-TYPE TRANSCRIPTIONAL ACTIVATOR RHAS-RELATED"/>
    <property type="match status" value="1"/>
</dbReference>
<dbReference type="Gene3D" id="1.10.10.60">
    <property type="entry name" value="Homeodomain-like"/>
    <property type="match status" value="1"/>
</dbReference>
<evidence type="ECO:0000256" key="3">
    <source>
        <dbReference type="ARBA" id="ARBA00023163"/>
    </source>
</evidence>
<dbReference type="SUPFAM" id="SSF46689">
    <property type="entry name" value="Homeodomain-like"/>
    <property type="match status" value="1"/>
</dbReference>
<evidence type="ECO:0000256" key="2">
    <source>
        <dbReference type="ARBA" id="ARBA00023125"/>
    </source>
</evidence>
<evidence type="ECO:0000259" key="4">
    <source>
        <dbReference type="PROSITE" id="PS01124"/>
    </source>
</evidence>
<dbReference type="EMBL" id="JAUZMZ010000219">
    <property type="protein sequence ID" value="MEE2035011.1"/>
    <property type="molecule type" value="Genomic_DNA"/>
</dbReference>
<dbReference type="PROSITE" id="PS01124">
    <property type="entry name" value="HTH_ARAC_FAMILY_2"/>
    <property type="match status" value="1"/>
</dbReference>
<feature type="domain" description="HTH araC/xylS-type" evidence="4">
    <location>
        <begin position="187"/>
        <end position="271"/>
    </location>
</feature>
<dbReference type="InterPro" id="IPR050204">
    <property type="entry name" value="AraC_XylS_family_regulators"/>
</dbReference>
<dbReference type="InterPro" id="IPR018060">
    <property type="entry name" value="HTH_AraC"/>
</dbReference>
<proteinExistence type="predicted"/>
<reference evidence="5 6" key="1">
    <citation type="submission" date="2023-08" db="EMBL/GenBank/DDBJ databases">
        <authorList>
            <person name="Girao M."/>
            <person name="Carvalho M.F."/>
        </authorList>
    </citation>
    <scope>NUCLEOTIDE SEQUENCE [LARGE SCALE GENOMIC DNA]</scope>
    <source>
        <strain evidence="5 6">CC-R104</strain>
    </source>
</reference>
<evidence type="ECO:0000313" key="5">
    <source>
        <dbReference type="EMBL" id="MEE2035011.1"/>
    </source>
</evidence>
<keyword evidence="2" id="KW-0238">DNA-binding</keyword>
<dbReference type="RefSeq" id="WP_330154356.1">
    <property type="nucleotide sequence ID" value="NZ_JAUZMZ010000219.1"/>
</dbReference>
<keyword evidence="3" id="KW-0804">Transcription</keyword>
<evidence type="ECO:0000256" key="1">
    <source>
        <dbReference type="ARBA" id="ARBA00023015"/>
    </source>
</evidence>
<accession>A0ABU7JYC8</accession>
<comment type="caution">
    <text evidence="5">The sequence shown here is derived from an EMBL/GenBank/DDBJ whole genome shotgun (WGS) entry which is preliminary data.</text>
</comment>
<dbReference type="SMART" id="SM00342">
    <property type="entry name" value="HTH_ARAC"/>
    <property type="match status" value="1"/>
</dbReference>
<dbReference type="PANTHER" id="PTHR46796:SF15">
    <property type="entry name" value="BLL1074 PROTEIN"/>
    <property type="match status" value="1"/>
</dbReference>
<dbReference type="Proteomes" id="UP001331936">
    <property type="component" value="Unassembled WGS sequence"/>
</dbReference>
<name>A0ABU7JYC8_9NOCA</name>
<dbReference type="InterPro" id="IPR009057">
    <property type="entry name" value="Homeodomain-like_sf"/>
</dbReference>
<evidence type="ECO:0000313" key="6">
    <source>
        <dbReference type="Proteomes" id="UP001331936"/>
    </source>
</evidence>
<gene>
    <name evidence="5" type="ORF">Q8814_23360</name>
</gene>
<protein>
    <submittedName>
        <fullName evidence="5">AraC family transcriptional regulator</fullName>
    </submittedName>
</protein>